<evidence type="ECO:0000313" key="1">
    <source>
        <dbReference type="EMBL" id="PSL17144.1"/>
    </source>
</evidence>
<proteinExistence type="predicted"/>
<sequence>MTTMLVRAPAQDKKYLSIVCRRVASDNCIPLDGLDILGWQAAISLDIHAGNKVQFDFHIVDIPHALPESVQCFLIGYPCQSRSLFGSIL</sequence>
<dbReference type="Proteomes" id="UP000240418">
    <property type="component" value="Unassembled WGS sequence"/>
</dbReference>
<dbReference type="EMBL" id="PYGJ01000021">
    <property type="protein sequence ID" value="PSL17144.1"/>
    <property type="molecule type" value="Genomic_DNA"/>
</dbReference>
<gene>
    <name evidence="1" type="ORF">CLV88_12154</name>
</gene>
<protein>
    <submittedName>
        <fullName evidence="1">Uncharacterized protein</fullName>
    </submittedName>
</protein>
<keyword evidence="2" id="KW-1185">Reference proteome</keyword>
<comment type="caution">
    <text evidence="1">The sequence shown here is derived from an EMBL/GenBank/DDBJ whole genome shotgun (WGS) entry which is preliminary data.</text>
</comment>
<evidence type="ECO:0000313" key="2">
    <source>
        <dbReference type="Proteomes" id="UP000240418"/>
    </source>
</evidence>
<accession>A0A2P8F5Z8</accession>
<organism evidence="1 2">
    <name type="scientific">Shimia abyssi</name>
    <dbReference type="NCBI Taxonomy" id="1662395"/>
    <lineage>
        <taxon>Bacteria</taxon>
        <taxon>Pseudomonadati</taxon>
        <taxon>Pseudomonadota</taxon>
        <taxon>Alphaproteobacteria</taxon>
        <taxon>Rhodobacterales</taxon>
        <taxon>Roseobacteraceae</taxon>
    </lineage>
</organism>
<name>A0A2P8F5Z8_9RHOB</name>
<reference evidence="1 2" key="1">
    <citation type="submission" date="2018-03" db="EMBL/GenBank/DDBJ databases">
        <title>Genomic Encyclopedia of Archaeal and Bacterial Type Strains, Phase II (KMG-II): from individual species to whole genera.</title>
        <authorList>
            <person name="Goeker M."/>
        </authorList>
    </citation>
    <scope>NUCLEOTIDE SEQUENCE [LARGE SCALE GENOMIC DNA]</scope>
    <source>
        <strain evidence="1 2">DSM 100673</strain>
    </source>
</reference>
<dbReference type="AlphaFoldDB" id="A0A2P8F5Z8"/>